<evidence type="ECO:0000313" key="3">
    <source>
        <dbReference type="Proteomes" id="UP000001479"/>
    </source>
</evidence>
<feature type="domain" description="CobQ/CobB/MinD/ParA nucleotide binding" evidence="1">
    <location>
        <begin position="42"/>
        <end position="130"/>
    </location>
</feature>
<evidence type="ECO:0000313" key="2">
    <source>
        <dbReference type="EMBL" id="ACR40936.1"/>
    </source>
</evidence>
<sequence>MNTSIDILLHYIFYIRMKAVRIFLTNLYQGKCLPKIDMSISIFVLSLKGGIGKSRLSYELSRYISKRKFKKVLLIDNDSLSTLSNLLGHYGDGLLDGFDLRSSLKEIDDIFILKLRNKVYFLDNFYDNERLKQLKFVLSRNWDYIIVDNYVGITETNPIIKIVYEFSQLKIGIFLSDDLSLNSTTEYSNSWNYLDSKYVLLTNKPFDVHNIINRTIINAILNQGEENYDEKFNIEKTNKINAS</sequence>
<protein>
    <recommendedName>
        <fullName evidence="1">CobQ/CobB/MinD/ParA nucleotide binding domain-containing protein</fullName>
    </recommendedName>
</protein>
<organism evidence="2 3">
    <name type="scientific">Saccharolobus islandicus (strain M.16.4 / Kamchatka #3)</name>
    <name type="common">Sulfolobus islandicus</name>
    <dbReference type="NCBI Taxonomy" id="426118"/>
    <lineage>
        <taxon>Archaea</taxon>
        <taxon>Thermoproteota</taxon>
        <taxon>Thermoprotei</taxon>
        <taxon>Sulfolobales</taxon>
        <taxon>Sulfolobaceae</taxon>
        <taxon>Saccharolobus</taxon>
    </lineage>
</organism>
<dbReference type="EMBL" id="CP001402">
    <property type="protein sequence ID" value="ACR40936.1"/>
    <property type="molecule type" value="Genomic_DNA"/>
</dbReference>
<dbReference type="Proteomes" id="UP000001479">
    <property type="component" value="Chromosome"/>
</dbReference>
<dbReference type="InterPro" id="IPR002586">
    <property type="entry name" value="CobQ/CobB/MinD/ParA_Nub-bd_dom"/>
</dbReference>
<accession>C4KKX1</accession>
<reference evidence="2 3" key="1">
    <citation type="journal article" date="2009" name="Proc. Natl. Acad. Sci. U.S.A.">
        <title>Biogeography of the Sulfolobus islandicus pan-genome.</title>
        <authorList>
            <person name="Reno M.L."/>
            <person name="Held N.L."/>
            <person name="Fields C.J."/>
            <person name="Burke P.V."/>
            <person name="Whitaker R.J."/>
        </authorList>
    </citation>
    <scope>NUCLEOTIDE SEQUENCE [LARGE SCALE GENOMIC DNA]</scope>
    <source>
        <strain evidence="3">M.16.4 / Kamchatka #3</strain>
    </source>
</reference>
<evidence type="ECO:0000259" key="1">
    <source>
        <dbReference type="Pfam" id="PF01656"/>
    </source>
</evidence>
<gene>
    <name evidence="2" type="ordered locus">M164_0302</name>
</gene>
<dbReference type="SUPFAM" id="SSF52540">
    <property type="entry name" value="P-loop containing nucleoside triphosphate hydrolases"/>
    <property type="match status" value="1"/>
</dbReference>
<dbReference type="KEGG" id="sid:M164_0302"/>
<dbReference type="Gene3D" id="3.40.50.300">
    <property type="entry name" value="P-loop containing nucleotide triphosphate hydrolases"/>
    <property type="match status" value="1"/>
</dbReference>
<dbReference type="HOGENOM" id="CLU_1329528_0_0_2"/>
<name>C4KKX1_SACI6</name>
<dbReference type="AlphaFoldDB" id="C4KKX1"/>
<dbReference type="InterPro" id="IPR027417">
    <property type="entry name" value="P-loop_NTPase"/>
</dbReference>
<dbReference type="Pfam" id="PF01656">
    <property type="entry name" value="CbiA"/>
    <property type="match status" value="1"/>
</dbReference>
<proteinExistence type="predicted"/>